<keyword evidence="1" id="KW-0805">Transcription regulation</keyword>
<feature type="domain" description="HTH araC/xylS-type" evidence="4">
    <location>
        <begin position="217"/>
        <end position="315"/>
    </location>
</feature>
<sequence>MPEKQEVQEWYGRNARVMHSDSDCLIERYECQGKGLIVTYKVFEGMEMVFMEFNSEDAFIPVTPYSEILEITCCRRGRVVCEFANNICAHLSEDHFWIGSGEHLPASYYFPFGYFDAVTLVIDEKKMSLSTKKIMADFSIDIKAIEEKLSLNTAWYISNIPSKLQRLFDEVYEAKGKESTCYFAIKTLELLFYLQNIERNDAEKEQYYPKDQIEAVKEIWNYMITHLDEERSLKQLVKEKNMGTTMFQTIFNHVYGDSPYAFLKKYKMGIAKKLILDGEMKIGEIAFSLGYSNASKFSVAFKDVYGILPKDYRKLRS</sequence>
<dbReference type="EMBL" id="QTJW01000005">
    <property type="protein sequence ID" value="RGD71145.1"/>
    <property type="molecule type" value="Genomic_DNA"/>
</dbReference>
<dbReference type="PRINTS" id="PR00032">
    <property type="entry name" value="HTHARAC"/>
</dbReference>
<proteinExistence type="predicted"/>
<dbReference type="InterPro" id="IPR053142">
    <property type="entry name" value="PchR_regulatory_protein"/>
</dbReference>
<dbReference type="PROSITE" id="PS01124">
    <property type="entry name" value="HTH_ARAC_FAMILY_2"/>
    <property type="match status" value="1"/>
</dbReference>
<dbReference type="AlphaFoldDB" id="A0A3E3DPT8"/>
<evidence type="ECO:0000256" key="3">
    <source>
        <dbReference type="ARBA" id="ARBA00023163"/>
    </source>
</evidence>
<dbReference type="SMART" id="SM00342">
    <property type="entry name" value="HTH_ARAC"/>
    <property type="match status" value="1"/>
</dbReference>
<name>A0A3E3DPT8_9FIRM</name>
<dbReference type="Pfam" id="PF12833">
    <property type="entry name" value="HTH_18"/>
    <property type="match status" value="1"/>
</dbReference>
<keyword evidence="2" id="KW-0238">DNA-binding</keyword>
<evidence type="ECO:0000256" key="2">
    <source>
        <dbReference type="ARBA" id="ARBA00023125"/>
    </source>
</evidence>
<dbReference type="Gene3D" id="1.10.10.60">
    <property type="entry name" value="Homeodomain-like"/>
    <property type="match status" value="1"/>
</dbReference>
<evidence type="ECO:0000313" key="6">
    <source>
        <dbReference type="Proteomes" id="UP000261023"/>
    </source>
</evidence>
<dbReference type="GO" id="GO:0003700">
    <property type="term" value="F:DNA-binding transcription factor activity"/>
    <property type="evidence" value="ECO:0007669"/>
    <property type="project" value="InterPro"/>
</dbReference>
<protein>
    <submittedName>
        <fullName evidence="5">AraC family transcriptional regulator</fullName>
    </submittedName>
</protein>
<dbReference type="Proteomes" id="UP000261023">
    <property type="component" value="Unassembled WGS sequence"/>
</dbReference>
<evidence type="ECO:0000313" key="5">
    <source>
        <dbReference type="EMBL" id="RGD71145.1"/>
    </source>
</evidence>
<dbReference type="PROSITE" id="PS00041">
    <property type="entry name" value="HTH_ARAC_FAMILY_1"/>
    <property type="match status" value="1"/>
</dbReference>
<reference evidence="5 6" key="1">
    <citation type="submission" date="2018-08" db="EMBL/GenBank/DDBJ databases">
        <title>A genome reference for cultivated species of the human gut microbiota.</title>
        <authorList>
            <person name="Zou Y."/>
            <person name="Xue W."/>
            <person name="Luo G."/>
        </authorList>
    </citation>
    <scope>NUCLEOTIDE SEQUENCE [LARGE SCALE GENOMIC DNA]</scope>
    <source>
        <strain evidence="5 6">AF19-13AC</strain>
    </source>
</reference>
<evidence type="ECO:0000259" key="4">
    <source>
        <dbReference type="PROSITE" id="PS01124"/>
    </source>
</evidence>
<dbReference type="PANTHER" id="PTHR47893">
    <property type="entry name" value="REGULATORY PROTEIN PCHR"/>
    <property type="match status" value="1"/>
</dbReference>
<dbReference type="SUPFAM" id="SSF46689">
    <property type="entry name" value="Homeodomain-like"/>
    <property type="match status" value="1"/>
</dbReference>
<dbReference type="GO" id="GO:0043565">
    <property type="term" value="F:sequence-specific DNA binding"/>
    <property type="evidence" value="ECO:0007669"/>
    <property type="project" value="InterPro"/>
</dbReference>
<dbReference type="InterPro" id="IPR009057">
    <property type="entry name" value="Homeodomain-like_sf"/>
</dbReference>
<gene>
    <name evidence="5" type="ORF">DWX31_09595</name>
</gene>
<dbReference type="InterPro" id="IPR020449">
    <property type="entry name" value="Tscrpt_reg_AraC-type_HTH"/>
</dbReference>
<evidence type="ECO:0000256" key="1">
    <source>
        <dbReference type="ARBA" id="ARBA00023015"/>
    </source>
</evidence>
<keyword evidence="3" id="KW-0804">Transcription</keyword>
<dbReference type="InterPro" id="IPR018062">
    <property type="entry name" value="HTH_AraC-typ_CS"/>
</dbReference>
<dbReference type="InterPro" id="IPR018060">
    <property type="entry name" value="HTH_AraC"/>
</dbReference>
<comment type="caution">
    <text evidence="5">The sequence shown here is derived from an EMBL/GenBank/DDBJ whole genome shotgun (WGS) entry which is preliminary data.</text>
</comment>
<organism evidence="5 6">
    <name type="scientific">Hungatella hathewayi</name>
    <dbReference type="NCBI Taxonomy" id="154046"/>
    <lineage>
        <taxon>Bacteria</taxon>
        <taxon>Bacillati</taxon>
        <taxon>Bacillota</taxon>
        <taxon>Clostridia</taxon>
        <taxon>Lachnospirales</taxon>
        <taxon>Lachnospiraceae</taxon>
        <taxon>Hungatella</taxon>
    </lineage>
</organism>
<dbReference type="OrthoDB" id="9772607at2"/>
<accession>A0A3E3DPT8</accession>
<dbReference type="PANTHER" id="PTHR47893:SF1">
    <property type="entry name" value="REGULATORY PROTEIN PCHR"/>
    <property type="match status" value="1"/>
</dbReference>